<evidence type="ECO:0000256" key="6">
    <source>
        <dbReference type="ARBA" id="ARBA00022842"/>
    </source>
</evidence>
<evidence type="ECO:0000256" key="2">
    <source>
        <dbReference type="ARBA" id="ARBA00009638"/>
    </source>
</evidence>
<evidence type="ECO:0000256" key="4">
    <source>
        <dbReference type="ARBA" id="ARBA00022723"/>
    </source>
</evidence>
<comment type="function">
    <text evidence="10">Necessary for normal cell division and for the maintenance of normal septation.</text>
</comment>
<keyword evidence="4" id="KW-0479">Metal-binding</keyword>
<dbReference type="InterPro" id="IPR030393">
    <property type="entry name" value="G_ENGB_dom"/>
</dbReference>
<accession>A0A1F6CUG7</accession>
<dbReference type="NCBIfam" id="TIGR03598">
    <property type="entry name" value="GTPase_YsxC"/>
    <property type="match status" value="1"/>
</dbReference>
<evidence type="ECO:0000256" key="1">
    <source>
        <dbReference type="ARBA" id="ARBA00001946"/>
    </source>
</evidence>
<proteinExistence type="inferred from homology"/>
<dbReference type="FunFam" id="3.40.50.300:FF:000098">
    <property type="entry name" value="Probable GTP-binding protein EngB"/>
    <property type="match status" value="1"/>
</dbReference>
<evidence type="ECO:0000256" key="10">
    <source>
        <dbReference type="HAMAP-Rule" id="MF_00321"/>
    </source>
</evidence>
<dbReference type="Pfam" id="PF01926">
    <property type="entry name" value="MMR_HSR1"/>
    <property type="match status" value="1"/>
</dbReference>
<dbReference type="SUPFAM" id="SSF52540">
    <property type="entry name" value="P-loop containing nucleoside triphosphate hydrolases"/>
    <property type="match status" value="1"/>
</dbReference>
<dbReference type="CDD" id="cd01876">
    <property type="entry name" value="YihA_EngB"/>
    <property type="match status" value="1"/>
</dbReference>
<evidence type="ECO:0000256" key="8">
    <source>
        <dbReference type="ARBA" id="ARBA00023210"/>
    </source>
</evidence>
<keyword evidence="6" id="KW-0460">Magnesium</keyword>
<dbReference type="GO" id="GO:0000917">
    <property type="term" value="P:division septum assembly"/>
    <property type="evidence" value="ECO:0007669"/>
    <property type="project" value="UniProtKB-KW"/>
</dbReference>
<evidence type="ECO:0000256" key="9">
    <source>
        <dbReference type="ARBA" id="ARBA00023306"/>
    </source>
</evidence>
<feature type="domain" description="EngB-type G" evidence="11">
    <location>
        <begin position="22"/>
        <end position="195"/>
    </location>
</feature>
<dbReference type="InterPro" id="IPR027417">
    <property type="entry name" value="P-loop_NTPase"/>
</dbReference>
<reference evidence="12 13" key="1">
    <citation type="journal article" date="2016" name="Nat. Commun.">
        <title>Thousands of microbial genomes shed light on interconnected biogeochemical processes in an aquifer system.</title>
        <authorList>
            <person name="Anantharaman K."/>
            <person name="Brown C.T."/>
            <person name="Hug L.A."/>
            <person name="Sharon I."/>
            <person name="Castelle C.J."/>
            <person name="Probst A.J."/>
            <person name="Thomas B.C."/>
            <person name="Singh A."/>
            <person name="Wilkins M.J."/>
            <person name="Karaoz U."/>
            <person name="Brodie E.L."/>
            <person name="Williams K.H."/>
            <person name="Hubbard S.S."/>
            <person name="Banfield J.F."/>
        </authorList>
    </citation>
    <scope>NUCLEOTIDE SEQUENCE [LARGE SCALE GENOMIC DNA]</scope>
    <source>
        <strain evidence="13">RIFCSPLOWO2_12_FULL_64_10</strain>
    </source>
</reference>
<comment type="similarity">
    <text evidence="2 10">Belongs to the TRAFAC class TrmE-Era-EngA-EngB-Septin-like GTPase superfamily. EngB GTPase family.</text>
</comment>
<dbReference type="PANTHER" id="PTHR11649">
    <property type="entry name" value="MSS1/TRME-RELATED GTP-BINDING PROTEIN"/>
    <property type="match status" value="1"/>
</dbReference>
<name>A0A1F6CUG7_HANXR</name>
<dbReference type="GO" id="GO:0046872">
    <property type="term" value="F:metal ion binding"/>
    <property type="evidence" value="ECO:0007669"/>
    <property type="project" value="UniProtKB-KW"/>
</dbReference>
<evidence type="ECO:0000256" key="7">
    <source>
        <dbReference type="ARBA" id="ARBA00023134"/>
    </source>
</evidence>
<dbReference type="InterPro" id="IPR006073">
    <property type="entry name" value="GTP-bd"/>
</dbReference>
<evidence type="ECO:0000256" key="3">
    <source>
        <dbReference type="ARBA" id="ARBA00022618"/>
    </source>
</evidence>
<dbReference type="PANTHER" id="PTHR11649:SF13">
    <property type="entry name" value="ENGB-TYPE G DOMAIN-CONTAINING PROTEIN"/>
    <property type="match status" value="1"/>
</dbReference>
<comment type="caution">
    <text evidence="12">The sequence shown here is derived from an EMBL/GenBank/DDBJ whole genome shotgun (WGS) entry which is preliminary data.</text>
</comment>
<keyword evidence="9 10" id="KW-0131">Cell cycle</keyword>
<keyword evidence="7 10" id="KW-0342">GTP-binding</keyword>
<dbReference type="AlphaFoldDB" id="A0A1F6CUG7"/>
<dbReference type="EMBL" id="MFKF01000132">
    <property type="protein sequence ID" value="OGG52818.1"/>
    <property type="molecule type" value="Genomic_DNA"/>
</dbReference>
<keyword evidence="8 10" id="KW-0717">Septation</keyword>
<evidence type="ECO:0000259" key="11">
    <source>
        <dbReference type="PROSITE" id="PS51706"/>
    </source>
</evidence>
<gene>
    <name evidence="10" type="primary">engB</name>
    <name evidence="12" type="ORF">A3F84_14150</name>
</gene>
<dbReference type="GO" id="GO:0005525">
    <property type="term" value="F:GTP binding"/>
    <property type="evidence" value="ECO:0007669"/>
    <property type="project" value="UniProtKB-UniRule"/>
</dbReference>
<keyword evidence="3 10" id="KW-0132">Cell division</keyword>
<organism evidence="12 13">
    <name type="scientific">Handelsmanbacteria sp. (strain RIFCSPLOWO2_12_FULL_64_10)</name>
    <dbReference type="NCBI Taxonomy" id="1817868"/>
    <lineage>
        <taxon>Bacteria</taxon>
        <taxon>Candidatus Handelsmaniibacteriota</taxon>
    </lineage>
</organism>
<dbReference type="Gene3D" id="3.40.50.300">
    <property type="entry name" value="P-loop containing nucleotide triphosphate hydrolases"/>
    <property type="match status" value="1"/>
</dbReference>
<keyword evidence="5 10" id="KW-0547">Nucleotide-binding</keyword>
<dbReference type="InterPro" id="IPR019987">
    <property type="entry name" value="GTP-bd_ribosome_bio_YsxC"/>
</dbReference>
<dbReference type="HAMAP" id="MF_00321">
    <property type="entry name" value="GTPase_EngB"/>
    <property type="match status" value="1"/>
</dbReference>
<dbReference type="Proteomes" id="UP000178606">
    <property type="component" value="Unassembled WGS sequence"/>
</dbReference>
<sequence length="195" mass="21819">MKILTAEFVLSAARHDQLPRDRLPEVAFAGRSNVGKSSLLNALLRRKRLAQTSSTPGKTRLLNCYRINDAFYFVDLPGYGYARVPVAERRAWGQVVEDYITRRQTLRGIVHLLDARHAPTQQDAEMVAWLLSLQIPFLPVATKSDKLSNSQLQRQLREAHASLSSAGDLSVIPCSARTGAGLPELWRWIEGVIET</sequence>
<evidence type="ECO:0000313" key="12">
    <source>
        <dbReference type="EMBL" id="OGG52818.1"/>
    </source>
</evidence>
<evidence type="ECO:0000256" key="5">
    <source>
        <dbReference type="ARBA" id="ARBA00022741"/>
    </source>
</evidence>
<evidence type="ECO:0000313" key="13">
    <source>
        <dbReference type="Proteomes" id="UP000178606"/>
    </source>
</evidence>
<dbReference type="GO" id="GO:0005829">
    <property type="term" value="C:cytosol"/>
    <property type="evidence" value="ECO:0007669"/>
    <property type="project" value="TreeGrafter"/>
</dbReference>
<protein>
    <recommendedName>
        <fullName evidence="10">Probable GTP-binding protein EngB</fullName>
    </recommendedName>
</protein>
<dbReference type="PROSITE" id="PS51706">
    <property type="entry name" value="G_ENGB"/>
    <property type="match status" value="1"/>
</dbReference>
<comment type="cofactor">
    <cofactor evidence="1">
        <name>Mg(2+)</name>
        <dbReference type="ChEBI" id="CHEBI:18420"/>
    </cofactor>
</comment>